<evidence type="ECO:0000313" key="1">
    <source>
        <dbReference type="EMBL" id="OGD82827.1"/>
    </source>
</evidence>
<accession>A0A1F5FTA0</accession>
<sequence length="63" mass="7184">MNFLASLLNLSIVKTERYFACAKSVLACSQKSAYGGTSFLTLRDIFTFRQVHRDLFKKFSISI</sequence>
<evidence type="ECO:0000313" key="2">
    <source>
        <dbReference type="Proteomes" id="UP000179237"/>
    </source>
</evidence>
<dbReference type="AlphaFoldDB" id="A0A1F5FTA0"/>
<dbReference type="EMBL" id="MFAQ01000038">
    <property type="protein sequence ID" value="OGD82827.1"/>
    <property type="molecule type" value="Genomic_DNA"/>
</dbReference>
<comment type="caution">
    <text evidence="1">The sequence shown here is derived from an EMBL/GenBank/DDBJ whole genome shotgun (WGS) entry which is preliminary data.</text>
</comment>
<reference evidence="1 2" key="1">
    <citation type="journal article" date="2016" name="Nat. Commun.">
        <title>Thousands of microbial genomes shed light on interconnected biogeochemical processes in an aquifer system.</title>
        <authorList>
            <person name="Anantharaman K."/>
            <person name="Brown C.T."/>
            <person name="Hug L.A."/>
            <person name="Sharon I."/>
            <person name="Castelle C.J."/>
            <person name="Probst A.J."/>
            <person name="Thomas B.C."/>
            <person name="Singh A."/>
            <person name="Wilkins M.J."/>
            <person name="Karaoz U."/>
            <person name="Brodie E.L."/>
            <person name="Williams K.H."/>
            <person name="Hubbard S.S."/>
            <person name="Banfield J.F."/>
        </authorList>
    </citation>
    <scope>NUCLEOTIDE SEQUENCE [LARGE SCALE GENOMIC DNA]</scope>
</reference>
<gene>
    <name evidence="1" type="ORF">A2572_04690</name>
</gene>
<name>A0A1F5FTA0_9BACT</name>
<proteinExistence type="predicted"/>
<dbReference type="Proteomes" id="UP000179237">
    <property type="component" value="Unassembled WGS sequence"/>
</dbReference>
<protein>
    <submittedName>
        <fullName evidence="1">Uncharacterized protein</fullName>
    </submittedName>
</protein>
<organism evidence="1 2">
    <name type="scientific">Candidatus Collierbacteria bacterium RIFOXYD1_FULL_40_9</name>
    <dbReference type="NCBI Taxonomy" id="1817731"/>
    <lineage>
        <taxon>Bacteria</taxon>
        <taxon>Candidatus Collieribacteriota</taxon>
    </lineage>
</organism>